<evidence type="ECO:0000256" key="3">
    <source>
        <dbReference type="ARBA" id="ARBA00012438"/>
    </source>
</evidence>
<keyword evidence="9" id="KW-0902">Two-component regulatory system</keyword>
<dbReference type="GO" id="GO:0005886">
    <property type="term" value="C:plasma membrane"/>
    <property type="evidence" value="ECO:0007669"/>
    <property type="project" value="TreeGrafter"/>
</dbReference>
<proteinExistence type="predicted"/>
<dbReference type="InterPro" id="IPR036097">
    <property type="entry name" value="HisK_dim/P_sf"/>
</dbReference>
<dbReference type="Pfam" id="PF00512">
    <property type="entry name" value="HisKA"/>
    <property type="match status" value="1"/>
</dbReference>
<evidence type="ECO:0000256" key="10">
    <source>
        <dbReference type="ARBA" id="ARBA00023136"/>
    </source>
</evidence>
<dbReference type="Pfam" id="PF02518">
    <property type="entry name" value="HATPase_c"/>
    <property type="match status" value="1"/>
</dbReference>
<dbReference type="InterPro" id="IPR036890">
    <property type="entry name" value="HATPase_C_sf"/>
</dbReference>
<keyword evidence="12" id="KW-0732">Signal</keyword>
<sequence>MRPRSLAGRLLLAASAGLLAAAVAAIALLWVSPWPRTGEDVLRVELEEEWQHLRDGLRVAADGTAQLRLDAKNTAAYDAMPKDAAYLVLDAAGRDVLSSPPGPALDALRGMSPEVTIQSGEVAGGGGELLMMGGQIHHGGRAYTARVARSDRLVSTLGDYAGELYVRAGLITVLIALLTFGGVVFFTVRRLLRPLHRASAIASAIGPRNLAARLQVEQMPSELKPMVQAFNAALDRLENGYRVQQEFLASAAHELKTPLALLQAEIELGGAANTEVLLRDTALMARQVHQLLHLAEVSEGHNYRFAPMAMGDAVQEAADYLARAADRKAVHVDVEVAPSLAPVEADAAAVFVLAKNLLENALNHSSPGGVIRVRVEASGFSVQDEGPGVPEADLPHLFQRFWRAQRDGHGAGLGLAICQEVCAAHGWRIRLATHDEGACFVVAIA</sequence>
<evidence type="ECO:0000256" key="6">
    <source>
        <dbReference type="ARBA" id="ARBA00022692"/>
    </source>
</evidence>
<keyword evidence="16" id="KW-1185">Reference proteome</keyword>
<feature type="transmembrane region" description="Helical" evidence="11">
    <location>
        <begin position="164"/>
        <end position="188"/>
    </location>
</feature>
<dbReference type="AlphaFoldDB" id="A0A0R0ALI9"/>
<dbReference type="SMART" id="SM00304">
    <property type="entry name" value="HAMP"/>
    <property type="match status" value="1"/>
</dbReference>
<dbReference type="RefSeq" id="WP_057645243.1">
    <property type="nucleotide sequence ID" value="NZ_LLXU01000058.1"/>
</dbReference>
<dbReference type="CDD" id="cd00082">
    <property type="entry name" value="HisKA"/>
    <property type="match status" value="1"/>
</dbReference>
<protein>
    <recommendedName>
        <fullName evidence="3">histidine kinase</fullName>
        <ecNumber evidence="3">2.7.13.3</ecNumber>
    </recommendedName>
</protein>
<accession>A0A0R0ALI9</accession>
<evidence type="ECO:0000256" key="1">
    <source>
        <dbReference type="ARBA" id="ARBA00000085"/>
    </source>
</evidence>
<dbReference type="Gene3D" id="1.10.287.130">
    <property type="match status" value="1"/>
</dbReference>
<evidence type="ECO:0000256" key="5">
    <source>
        <dbReference type="ARBA" id="ARBA00022679"/>
    </source>
</evidence>
<dbReference type="GO" id="GO:0000155">
    <property type="term" value="F:phosphorelay sensor kinase activity"/>
    <property type="evidence" value="ECO:0007669"/>
    <property type="project" value="InterPro"/>
</dbReference>
<dbReference type="PROSITE" id="PS50885">
    <property type="entry name" value="HAMP"/>
    <property type="match status" value="1"/>
</dbReference>
<keyword evidence="8 11" id="KW-1133">Transmembrane helix</keyword>
<evidence type="ECO:0000259" key="14">
    <source>
        <dbReference type="PROSITE" id="PS50885"/>
    </source>
</evidence>
<evidence type="ECO:0000313" key="16">
    <source>
        <dbReference type="Proteomes" id="UP000051802"/>
    </source>
</evidence>
<dbReference type="Gene3D" id="3.30.565.10">
    <property type="entry name" value="Histidine kinase-like ATPase, C-terminal domain"/>
    <property type="match status" value="1"/>
</dbReference>
<dbReference type="SUPFAM" id="SSF47384">
    <property type="entry name" value="Homodimeric domain of signal transducing histidine kinase"/>
    <property type="match status" value="1"/>
</dbReference>
<feature type="chain" id="PRO_5006390960" description="histidine kinase" evidence="12">
    <location>
        <begin position="21"/>
        <end position="445"/>
    </location>
</feature>
<name>A0A0R0ALI9_9GAMM</name>
<dbReference type="Proteomes" id="UP000051802">
    <property type="component" value="Unassembled WGS sequence"/>
</dbReference>
<evidence type="ECO:0000256" key="4">
    <source>
        <dbReference type="ARBA" id="ARBA00022553"/>
    </source>
</evidence>
<evidence type="ECO:0000259" key="13">
    <source>
        <dbReference type="PROSITE" id="PS50109"/>
    </source>
</evidence>
<dbReference type="Pfam" id="PF00672">
    <property type="entry name" value="HAMP"/>
    <property type="match status" value="1"/>
</dbReference>
<keyword evidence="10 11" id="KW-0472">Membrane</keyword>
<dbReference type="OrthoDB" id="9804645at2"/>
<dbReference type="EMBL" id="LLXU01000058">
    <property type="protein sequence ID" value="KRG45957.1"/>
    <property type="molecule type" value="Genomic_DNA"/>
</dbReference>
<dbReference type="InterPro" id="IPR004358">
    <property type="entry name" value="Sig_transdc_His_kin-like_C"/>
</dbReference>
<dbReference type="InterPro" id="IPR050428">
    <property type="entry name" value="TCS_sensor_his_kinase"/>
</dbReference>
<evidence type="ECO:0000256" key="8">
    <source>
        <dbReference type="ARBA" id="ARBA00022989"/>
    </source>
</evidence>
<keyword evidence="6 11" id="KW-0812">Transmembrane</keyword>
<dbReference type="PANTHER" id="PTHR45436:SF16">
    <property type="entry name" value="HISTIDINE KINASE"/>
    <property type="match status" value="1"/>
</dbReference>
<evidence type="ECO:0000313" key="15">
    <source>
        <dbReference type="EMBL" id="KRG45957.1"/>
    </source>
</evidence>
<dbReference type="STRING" id="676599.ARC20_05995"/>
<dbReference type="InterPro" id="IPR005467">
    <property type="entry name" value="His_kinase_dom"/>
</dbReference>
<keyword evidence="4" id="KW-0597">Phosphoprotein</keyword>
<dbReference type="PRINTS" id="PR00344">
    <property type="entry name" value="BCTRLSENSOR"/>
</dbReference>
<evidence type="ECO:0000256" key="11">
    <source>
        <dbReference type="SAM" id="Phobius"/>
    </source>
</evidence>
<keyword evidence="5" id="KW-0808">Transferase</keyword>
<dbReference type="PANTHER" id="PTHR45436">
    <property type="entry name" value="SENSOR HISTIDINE KINASE YKOH"/>
    <property type="match status" value="1"/>
</dbReference>
<gene>
    <name evidence="15" type="ORF">ARC20_05995</name>
</gene>
<feature type="signal peptide" evidence="12">
    <location>
        <begin position="1"/>
        <end position="20"/>
    </location>
</feature>
<comment type="catalytic activity">
    <reaction evidence="1">
        <text>ATP + protein L-histidine = ADP + protein N-phospho-L-histidine.</text>
        <dbReference type="EC" id="2.7.13.3"/>
    </reaction>
</comment>
<dbReference type="EC" id="2.7.13.3" evidence="3"/>
<reference evidence="15 16" key="1">
    <citation type="submission" date="2015-10" db="EMBL/GenBank/DDBJ databases">
        <title>Genome sequencing and analysis of members of genus Stenotrophomonas.</title>
        <authorList>
            <person name="Patil P.P."/>
            <person name="Midha S."/>
            <person name="Patil P.B."/>
        </authorList>
    </citation>
    <scope>NUCLEOTIDE SEQUENCE [LARGE SCALE GENOMIC DNA]</scope>
    <source>
        <strain evidence="15 16">JCM 16536</strain>
    </source>
</reference>
<comment type="subcellular location">
    <subcellularLocation>
        <location evidence="2">Membrane</location>
    </subcellularLocation>
</comment>
<dbReference type="PROSITE" id="PS50109">
    <property type="entry name" value="HIS_KIN"/>
    <property type="match status" value="1"/>
</dbReference>
<feature type="domain" description="Histidine kinase" evidence="13">
    <location>
        <begin position="250"/>
        <end position="445"/>
    </location>
</feature>
<evidence type="ECO:0000256" key="2">
    <source>
        <dbReference type="ARBA" id="ARBA00004370"/>
    </source>
</evidence>
<evidence type="ECO:0000256" key="7">
    <source>
        <dbReference type="ARBA" id="ARBA00022777"/>
    </source>
</evidence>
<dbReference type="InterPro" id="IPR003661">
    <property type="entry name" value="HisK_dim/P_dom"/>
</dbReference>
<dbReference type="InterPro" id="IPR003660">
    <property type="entry name" value="HAMP_dom"/>
</dbReference>
<evidence type="ECO:0000256" key="9">
    <source>
        <dbReference type="ARBA" id="ARBA00023012"/>
    </source>
</evidence>
<dbReference type="SMART" id="SM00388">
    <property type="entry name" value="HisKA"/>
    <property type="match status" value="1"/>
</dbReference>
<evidence type="ECO:0000256" key="12">
    <source>
        <dbReference type="SAM" id="SignalP"/>
    </source>
</evidence>
<dbReference type="InterPro" id="IPR003594">
    <property type="entry name" value="HATPase_dom"/>
</dbReference>
<dbReference type="SUPFAM" id="SSF55874">
    <property type="entry name" value="ATPase domain of HSP90 chaperone/DNA topoisomerase II/histidine kinase"/>
    <property type="match status" value="1"/>
</dbReference>
<comment type="caution">
    <text evidence="15">The sequence shown here is derived from an EMBL/GenBank/DDBJ whole genome shotgun (WGS) entry which is preliminary data.</text>
</comment>
<organism evidence="15 16">
    <name type="scientific">Stenotrophomonas panacihumi</name>
    <dbReference type="NCBI Taxonomy" id="676599"/>
    <lineage>
        <taxon>Bacteria</taxon>
        <taxon>Pseudomonadati</taxon>
        <taxon>Pseudomonadota</taxon>
        <taxon>Gammaproteobacteria</taxon>
        <taxon>Lysobacterales</taxon>
        <taxon>Lysobacteraceae</taxon>
        <taxon>Stenotrophomonas</taxon>
    </lineage>
</organism>
<keyword evidence="7" id="KW-0418">Kinase</keyword>
<dbReference type="SMART" id="SM00387">
    <property type="entry name" value="HATPase_c"/>
    <property type="match status" value="1"/>
</dbReference>
<feature type="domain" description="HAMP" evidence="14">
    <location>
        <begin position="189"/>
        <end position="242"/>
    </location>
</feature>